<dbReference type="GO" id="GO:0019843">
    <property type="term" value="F:rRNA binding"/>
    <property type="evidence" value="ECO:0007669"/>
    <property type="project" value="UniProtKB-UniRule"/>
</dbReference>
<dbReference type="GO" id="GO:0000049">
    <property type="term" value="F:tRNA binding"/>
    <property type="evidence" value="ECO:0007669"/>
    <property type="project" value="UniProtKB-UniRule"/>
</dbReference>
<accession>A0A367ZK31</accession>
<keyword evidence="6" id="KW-0820">tRNA-binding</keyword>
<comment type="subunit">
    <text evidence="6">Part of the 30S ribosomal subunit. Contacts proteins S9 and S11.</text>
</comment>
<comment type="similarity">
    <text evidence="1 6 7">Belongs to the universal ribosomal protein uS7 family.</text>
</comment>
<dbReference type="PANTHER" id="PTHR11205">
    <property type="entry name" value="RIBOSOMAL PROTEIN S7"/>
    <property type="match status" value="1"/>
</dbReference>
<dbReference type="NCBIfam" id="TIGR01029">
    <property type="entry name" value="rpsG_bact"/>
    <property type="match status" value="1"/>
</dbReference>
<dbReference type="CDD" id="cd14869">
    <property type="entry name" value="uS7_Bacteria"/>
    <property type="match status" value="1"/>
</dbReference>
<evidence type="ECO:0000256" key="3">
    <source>
        <dbReference type="ARBA" id="ARBA00022884"/>
    </source>
</evidence>
<protein>
    <recommendedName>
        <fullName evidence="6">Small ribosomal subunit protein uS7</fullName>
    </recommendedName>
</protein>
<sequence length="157" mass="17948">MPRRGHVTKREITPDSVYNSKLVTRFINNLMSRGKRSIATNIFYDALEKLSKANGNENPLELFKKSIDAAKPIVEVRSKRIGGANYQVPVEVKPDRAIALAFRWILNFSRQRKEKSMADRLAAEFGDILKNTGATMKKRDEVHRMAEANKAFAHYRV</sequence>
<reference evidence="9 10" key="1">
    <citation type="submission" date="2018-05" db="EMBL/GenBank/DDBJ databases">
        <title>A metagenomic window into the 2 km-deep terrestrial subsurface aquifer revealed taxonomically and functionally diverse microbial community comprising novel uncultured bacterial lineages.</title>
        <authorList>
            <person name="Kadnikov V.V."/>
            <person name="Mardanov A.V."/>
            <person name="Beletsky A.V."/>
            <person name="Banks D."/>
            <person name="Pimenov N.V."/>
            <person name="Frank Y.A."/>
            <person name="Karnachuk O.V."/>
            <person name="Ravin N.V."/>
        </authorList>
    </citation>
    <scope>NUCLEOTIDE SEQUENCE [LARGE SCALE GENOMIC DNA]</scope>
    <source>
        <strain evidence="9">BY5</strain>
    </source>
</reference>
<dbReference type="InterPro" id="IPR000235">
    <property type="entry name" value="Ribosomal_uS7"/>
</dbReference>
<keyword evidence="3 6" id="KW-0694">RNA-binding</keyword>
<dbReference type="PROSITE" id="PS00052">
    <property type="entry name" value="RIBOSOMAL_S7"/>
    <property type="match status" value="1"/>
</dbReference>
<organism evidence="9 10">
    <name type="scientific">Candidatus Ozemobacter sibiricus</name>
    <dbReference type="NCBI Taxonomy" id="2268124"/>
    <lineage>
        <taxon>Bacteria</taxon>
        <taxon>Candidatus Ozemobacteria</taxon>
        <taxon>Candidatus Ozemobacterales</taxon>
        <taxon>Candidatus Ozemobacteraceae</taxon>
        <taxon>Candidatus Ozemobacter</taxon>
    </lineage>
</organism>
<evidence type="ECO:0000256" key="2">
    <source>
        <dbReference type="ARBA" id="ARBA00022730"/>
    </source>
</evidence>
<dbReference type="PIRSF" id="PIRSF002122">
    <property type="entry name" value="RPS7p_RPS7a_RPS5e_RPS7o"/>
    <property type="match status" value="1"/>
</dbReference>
<name>A0A367ZK31_9BACT</name>
<dbReference type="InterPro" id="IPR005717">
    <property type="entry name" value="Ribosomal_uS7_bac/org-type"/>
</dbReference>
<dbReference type="InterPro" id="IPR020606">
    <property type="entry name" value="Ribosomal_uS7_CS"/>
</dbReference>
<dbReference type="Pfam" id="PF00177">
    <property type="entry name" value="Ribosomal_S7"/>
    <property type="match status" value="1"/>
</dbReference>
<dbReference type="Gene3D" id="1.10.455.10">
    <property type="entry name" value="Ribosomal protein S7 domain"/>
    <property type="match status" value="1"/>
</dbReference>
<evidence type="ECO:0000256" key="7">
    <source>
        <dbReference type="RuleBase" id="RU003619"/>
    </source>
</evidence>
<comment type="caution">
    <text evidence="9">The sequence shown here is derived from an EMBL/GenBank/DDBJ whole genome shotgun (WGS) entry which is preliminary data.</text>
</comment>
<gene>
    <name evidence="6" type="primary">rpsG</name>
    <name evidence="9" type="ORF">OZSIB_1395</name>
</gene>
<evidence type="ECO:0000313" key="9">
    <source>
        <dbReference type="EMBL" id="RCK78475.1"/>
    </source>
</evidence>
<dbReference type="Proteomes" id="UP000252355">
    <property type="component" value="Unassembled WGS sequence"/>
</dbReference>
<dbReference type="GO" id="GO:0003735">
    <property type="term" value="F:structural constituent of ribosome"/>
    <property type="evidence" value="ECO:0007669"/>
    <property type="project" value="InterPro"/>
</dbReference>
<evidence type="ECO:0000256" key="6">
    <source>
        <dbReference type="HAMAP-Rule" id="MF_00480"/>
    </source>
</evidence>
<keyword evidence="5 6" id="KW-0687">Ribonucleoprotein</keyword>
<dbReference type="HAMAP" id="MF_00480_B">
    <property type="entry name" value="Ribosomal_uS7_B"/>
    <property type="match status" value="1"/>
</dbReference>
<keyword evidence="4 6" id="KW-0689">Ribosomal protein</keyword>
<comment type="function">
    <text evidence="6">One of the primary rRNA binding proteins, it binds directly to 16S rRNA where it nucleates assembly of the head domain of the 30S subunit. Is located at the subunit interface close to the decoding center, probably blocks exit of the E-site tRNA.</text>
</comment>
<dbReference type="AlphaFoldDB" id="A0A367ZK31"/>
<keyword evidence="2 6" id="KW-0699">rRNA-binding</keyword>
<dbReference type="SUPFAM" id="SSF47973">
    <property type="entry name" value="Ribosomal protein S7"/>
    <property type="match status" value="1"/>
</dbReference>
<evidence type="ECO:0000256" key="1">
    <source>
        <dbReference type="ARBA" id="ARBA00007151"/>
    </source>
</evidence>
<dbReference type="InterPro" id="IPR036823">
    <property type="entry name" value="Ribosomal_uS7_dom_sf"/>
</dbReference>
<evidence type="ECO:0000256" key="5">
    <source>
        <dbReference type="ARBA" id="ARBA00023274"/>
    </source>
</evidence>
<dbReference type="FunFam" id="1.10.455.10:FF:000001">
    <property type="entry name" value="30S ribosomal protein S7"/>
    <property type="match status" value="1"/>
</dbReference>
<dbReference type="GO" id="GO:0015935">
    <property type="term" value="C:small ribosomal subunit"/>
    <property type="evidence" value="ECO:0007669"/>
    <property type="project" value="InterPro"/>
</dbReference>
<feature type="domain" description="Small ribosomal subunit protein uS7" evidence="8">
    <location>
        <begin position="2"/>
        <end position="150"/>
    </location>
</feature>
<evidence type="ECO:0000256" key="4">
    <source>
        <dbReference type="ARBA" id="ARBA00022980"/>
    </source>
</evidence>
<proteinExistence type="inferred from homology"/>
<evidence type="ECO:0000259" key="8">
    <source>
        <dbReference type="Pfam" id="PF00177"/>
    </source>
</evidence>
<dbReference type="EMBL" id="QOQW01000022">
    <property type="protein sequence ID" value="RCK78475.1"/>
    <property type="molecule type" value="Genomic_DNA"/>
</dbReference>
<evidence type="ECO:0000313" key="10">
    <source>
        <dbReference type="Proteomes" id="UP000252355"/>
    </source>
</evidence>
<dbReference type="InterPro" id="IPR023798">
    <property type="entry name" value="Ribosomal_uS7_dom"/>
</dbReference>
<dbReference type="GO" id="GO:0006412">
    <property type="term" value="P:translation"/>
    <property type="evidence" value="ECO:0007669"/>
    <property type="project" value="UniProtKB-UniRule"/>
</dbReference>